<organism evidence="9 10">
    <name type="scientific">Halalkalibacterium halodurans (strain ATCC BAA-125 / DSM 18197 / FERM 7344 / JCM 9153 / C-125)</name>
    <name type="common">Bacillus halodurans</name>
    <dbReference type="NCBI Taxonomy" id="272558"/>
    <lineage>
        <taxon>Bacteria</taxon>
        <taxon>Bacillati</taxon>
        <taxon>Bacillota</taxon>
        <taxon>Bacilli</taxon>
        <taxon>Bacillales</taxon>
        <taxon>Bacillaceae</taxon>
        <taxon>Halalkalibacterium (ex Joshi et al. 2022)</taxon>
    </lineage>
</organism>
<protein>
    <submittedName>
        <fullName evidence="9">Lactose transport system (Permease)</fullName>
    </submittedName>
</protein>
<feature type="transmembrane region" description="Helical" evidence="7">
    <location>
        <begin position="127"/>
        <end position="145"/>
    </location>
</feature>
<dbReference type="PIR" id="F83789">
    <property type="entry name" value="F83789"/>
</dbReference>
<feature type="transmembrane region" description="Helical" evidence="7">
    <location>
        <begin position="92"/>
        <end position="115"/>
    </location>
</feature>
<feature type="transmembrane region" description="Helical" evidence="7">
    <location>
        <begin position="251"/>
        <end position="271"/>
    </location>
</feature>
<dbReference type="Proteomes" id="UP000001258">
    <property type="component" value="Chromosome"/>
</dbReference>
<reference evidence="9 10" key="1">
    <citation type="journal article" date="2000" name="Nucleic Acids Res.">
        <title>Complete genome sequence of the alkaliphilic bacterium Bacillus halodurans and genomic sequence comparison with Bacillus subtilis.</title>
        <authorList>
            <person name="Takami H."/>
            <person name="Nakasone K."/>
            <person name="Takaki Y."/>
            <person name="Maeno G."/>
            <person name="Sasaki R."/>
            <person name="Masui N."/>
            <person name="Fuji F."/>
            <person name="Hirama C."/>
            <person name="Nakamura Y."/>
            <person name="Ogasawara N."/>
            <person name="Kuhara S."/>
            <person name="Horikoshi K."/>
        </authorList>
    </citation>
    <scope>NUCLEOTIDE SEQUENCE [LARGE SCALE GENOMIC DNA]</scope>
    <source>
        <strain evidence="10">ATCC BAA-125 / DSM 18197 / FERM 7344 / JCM 9153 / C-125</strain>
    </source>
</reference>
<feature type="transmembrane region" description="Helical" evidence="7">
    <location>
        <begin position="30"/>
        <end position="57"/>
    </location>
</feature>
<evidence type="ECO:0000256" key="3">
    <source>
        <dbReference type="ARBA" id="ARBA00022475"/>
    </source>
</evidence>
<evidence type="ECO:0000256" key="6">
    <source>
        <dbReference type="ARBA" id="ARBA00023136"/>
    </source>
</evidence>
<evidence type="ECO:0000256" key="2">
    <source>
        <dbReference type="ARBA" id="ARBA00022448"/>
    </source>
</evidence>
<evidence type="ECO:0000256" key="5">
    <source>
        <dbReference type="ARBA" id="ARBA00022989"/>
    </source>
</evidence>
<evidence type="ECO:0000256" key="1">
    <source>
        <dbReference type="ARBA" id="ARBA00004651"/>
    </source>
</evidence>
<comment type="similarity">
    <text evidence="7">Belongs to the binding-protein-dependent transport system permease family.</text>
</comment>
<dbReference type="HOGENOM" id="CLU_016047_0_2_9"/>
<keyword evidence="3" id="KW-1003">Cell membrane</keyword>
<keyword evidence="5 7" id="KW-1133">Transmembrane helix</keyword>
<feature type="transmembrane region" description="Helical" evidence="7">
    <location>
        <begin position="220"/>
        <end position="239"/>
    </location>
</feature>
<gene>
    <name evidence="9" type="ordered locus">BH1118</name>
</gene>
<evidence type="ECO:0000313" key="9">
    <source>
        <dbReference type="EMBL" id="BAB04837.1"/>
    </source>
</evidence>
<dbReference type="InterPro" id="IPR035906">
    <property type="entry name" value="MetI-like_sf"/>
</dbReference>
<feature type="domain" description="ABC transmembrane type-1" evidence="8">
    <location>
        <begin position="90"/>
        <end position="301"/>
    </location>
</feature>
<dbReference type="RefSeq" id="WP_010897288.1">
    <property type="nucleotide sequence ID" value="NC_002570.2"/>
</dbReference>
<dbReference type="InterPro" id="IPR051393">
    <property type="entry name" value="ABC_transporter_permease"/>
</dbReference>
<keyword evidence="10" id="KW-1185">Reference proteome</keyword>
<dbReference type="STRING" id="272558.gene:10727012"/>
<dbReference type="CDD" id="cd06261">
    <property type="entry name" value="TM_PBP2"/>
    <property type="match status" value="1"/>
</dbReference>
<dbReference type="PROSITE" id="PS50928">
    <property type="entry name" value="ABC_TM1"/>
    <property type="match status" value="1"/>
</dbReference>
<feature type="transmembrane region" description="Helical" evidence="7">
    <location>
        <begin position="283"/>
        <end position="302"/>
    </location>
</feature>
<dbReference type="GO" id="GO:0055085">
    <property type="term" value="P:transmembrane transport"/>
    <property type="evidence" value="ECO:0007669"/>
    <property type="project" value="InterPro"/>
</dbReference>
<dbReference type="KEGG" id="bha:BH1118"/>
<dbReference type="GO" id="GO:0005886">
    <property type="term" value="C:plasma membrane"/>
    <property type="evidence" value="ECO:0007669"/>
    <property type="project" value="UniProtKB-SubCell"/>
</dbReference>
<dbReference type="AlphaFoldDB" id="Q9KDU3"/>
<keyword evidence="6 7" id="KW-0472">Membrane</keyword>
<sequence>MRDAAKVNREAIELYDSKTRQERKKWKESFVGYAMISPWLLGFFGLVIGPMIASLYFSFTDYDMLSSANWVGLQNYIHIFTSDPRFVQSLKVTLIFVFVPTPLKLAFALFLAMLFNTGRKGSGLFSTIYYIPSIIGGSVAVAVVWKQLFGSRGAVNSFLELFGFSGVNWIGSTDYALSILILLVVWQFGSPMIIFLAGLRQIPQELYEAASVDGANSFRKFFSITLPMLTPVIFFNLIMQTIGGFMTFTQAYLITGGGPLDSTLFYAVYLYEVAFEYLRMGYASAMAWILLVIIGGITFVFFKSSSYWVHYESEGGRS</sequence>
<accession>Q9KDU3</accession>
<feature type="transmembrane region" description="Helical" evidence="7">
    <location>
        <begin position="175"/>
        <end position="199"/>
    </location>
</feature>
<keyword evidence="2 7" id="KW-0813">Transport</keyword>
<dbReference type="EMBL" id="BA000004">
    <property type="protein sequence ID" value="BAB04837.1"/>
    <property type="molecule type" value="Genomic_DNA"/>
</dbReference>
<proteinExistence type="inferred from homology"/>
<name>Q9KDU3_HALH5</name>
<dbReference type="Pfam" id="PF00528">
    <property type="entry name" value="BPD_transp_1"/>
    <property type="match status" value="1"/>
</dbReference>
<dbReference type="SUPFAM" id="SSF161098">
    <property type="entry name" value="MetI-like"/>
    <property type="match status" value="1"/>
</dbReference>
<evidence type="ECO:0000259" key="8">
    <source>
        <dbReference type="PROSITE" id="PS50928"/>
    </source>
</evidence>
<evidence type="ECO:0000313" key="10">
    <source>
        <dbReference type="Proteomes" id="UP000001258"/>
    </source>
</evidence>
<dbReference type="InterPro" id="IPR000515">
    <property type="entry name" value="MetI-like"/>
</dbReference>
<dbReference type="PANTHER" id="PTHR30193">
    <property type="entry name" value="ABC TRANSPORTER PERMEASE PROTEIN"/>
    <property type="match status" value="1"/>
</dbReference>
<dbReference type="eggNOG" id="COG1175">
    <property type="taxonomic scope" value="Bacteria"/>
</dbReference>
<keyword evidence="4 7" id="KW-0812">Transmembrane</keyword>
<evidence type="ECO:0000256" key="4">
    <source>
        <dbReference type="ARBA" id="ARBA00022692"/>
    </source>
</evidence>
<comment type="subcellular location">
    <subcellularLocation>
        <location evidence="1 7">Cell membrane</location>
        <topology evidence="1 7">Multi-pass membrane protein</topology>
    </subcellularLocation>
</comment>
<dbReference type="PANTHER" id="PTHR30193:SF1">
    <property type="entry name" value="ABC TRANSPORTER PERMEASE PROTEIN YESP-RELATED"/>
    <property type="match status" value="1"/>
</dbReference>
<evidence type="ECO:0000256" key="7">
    <source>
        <dbReference type="RuleBase" id="RU363032"/>
    </source>
</evidence>
<dbReference type="Gene3D" id="1.10.3720.10">
    <property type="entry name" value="MetI-like"/>
    <property type="match status" value="1"/>
</dbReference>